<name>A0A2N9FBT3_FAGSY</name>
<evidence type="ECO:0000313" key="2">
    <source>
        <dbReference type="EMBL" id="SPC84565.1"/>
    </source>
</evidence>
<evidence type="ECO:0000256" key="1">
    <source>
        <dbReference type="SAM" id="MobiDB-lite"/>
    </source>
</evidence>
<protein>
    <submittedName>
        <fullName evidence="2">Uncharacterized protein</fullName>
    </submittedName>
</protein>
<dbReference type="AlphaFoldDB" id="A0A2N9FBT3"/>
<gene>
    <name evidence="2" type="ORF">FSB_LOCUS12447</name>
</gene>
<sequence length="71" mass="7562">MSSTATTTTKGGKGKYWDTKSVSRFLKTDRFAQGVRSGSSPSPAPSTPLPLPPPLQSLLRLCSYISSPETC</sequence>
<feature type="compositionally biased region" description="Pro residues" evidence="1">
    <location>
        <begin position="42"/>
        <end position="52"/>
    </location>
</feature>
<feature type="region of interest" description="Disordered" evidence="1">
    <location>
        <begin position="30"/>
        <end position="52"/>
    </location>
</feature>
<accession>A0A2N9FBT3</accession>
<dbReference type="EMBL" id="OIVN01000719">
    <property type="protein sequence ID" value="SPC84565.1"/>
    <property type="molecule type" value="Genomic_DNA"/>
</dbReference>
<organism evidence="2">
    <name type="scientific">Fagus sylvatica</name>
    <name type="common">Beechnut</name>
    <dbReference type="NCBI Taxonomy" id="28930"/>
    <lineage>
        <taxon>Eukaryota</taxon>
        <taxon>Viridiplantae</taxon>
        <taxon>Streptophyta</taxon>
        <taxon>Embryophyta</taxon>
        <taxon>Tracheophyta</taxon>
        <taxon>Spermatophyta</taxon>
        <taxon>Magnoliopsida</taxon>
        <taxon>eudicotyledons</taxon>
        <taxon>Gunneridae</taxon>
        <taxon>Pentapetalae</taxon>
        <taxon>rosids</taxon>
        <taxon>fabids</taxon>
        <taxon>Fagales</taxon>
        <taxon>Fagaceae</taxon>
        <taxon>Fagus</taxon>
    </lineage>
</organism>
<proteinExistence type="predicted"/>
<reference evidence="2" key="1">
    <citation type="submission" date="2018-02" db="EMBL/GenBank/DDBJ databases">
        <authorList>
            <person name="Cohen D.B."/>
            <person name="Kent A.D."/>
        </authorList>
    </citation>
    <scope>NUCLEOTIDE SEQUENCE</scope>
</reference>